<dbReference type="STRING" id="693.AKJ17_04980"/>
<sequence>MSNNTTATQYGDWLASASLTVEPLVKLLVNPSMQLGSMRQIIGRFIGLLNNINIVNWIPFGDIFMNI</sequence>
<gene>
    <name evidence="1" type="ORF">AKJ17_04980</name>
</gene>
<reference evidence="2" key="1">
    <citation type="submission" date="2015-08" db="EMBL/GenBank/DDBJ databases">
        <title>Vibrio galatheae sp. nov., a novel member of the Vibrionaceae family isolated from the Solomon Islands.</title>
        <authorList>
            <person name="Giubergia S."/>
            <person name="Machado H."/>
            <person name="Mateiu R.V."/>
            <person name="Gram L."/>
        </authorList>
    </citation>
    <scope>NUCLEOTIDE SEQUENCE [LARGE SCALE GENOMIC DNA]</scope>
    <source>
        <strain evidence="2">DSM 19584</strain>
    </source>
</reference>
<proteinExistence type="predicted"/>
<evidence type="ECO:0000313" key="2">
    <source>
        <dbReference type="Proteomes" id="UP000037515"/>
    </source>
</evidence>
<dbReference type="AlphaFoldDB" id="A0A0M0HQC8"/>
<accession>A0A0M0HQC8</accession>
<dbReference type="PATRIC" id="fig|693.5.peg.1010"/>
<evidence type="ECO:0000313" key="1">
    <source>
        <dbReference type="EMBL" id="KOO04264.1"/>
    </source>
</evidence>
<name>A0A0M0HQC8_VIBNE</name>
<dbReference type="EMBL" id="LHPJ01000005">
    <property type="protein sequence ID" value="KOO04264.1"/>
    <property type="molecule type" value="Genomic_DNA"/>
</dbReference>
<protein>
    <submittedName>
        <fullName evidence="1">Uncharacterized protein</fullName>
    </submittedName>
</protein>
<dbReference type="Proteomes" id="UP000037515">
    <property type="component" value="Unassembled WGS sequence"/>
</dbReference>
<keyword evidence="2" id="KW-1185">Reference proteome</keyword>
<organism evidence="1 2">
    <name type="scientific">Vibrio nereis</name>
    <dbReference type="NCBI Taxonomy" id="693"/>
    <lineage>
        <taxon>Bacteria</taxon>
        <taxon>Pseudomonadati</taxon>
        <taxon>Pseudomonadota</taxon>
        <taxon>Gammaproteobacteria</taxon>
        <taxon>Vibrionales</taxon>
        <taxon>Vibrionaceae</taxon>
        <taxon>Vibrio</taxon>
    </lineage>
</organism>
<comment type="caution">
    <text evidence="1">The sequence shown here is derived from an EMBL/GenBank/DDBJ whole genome shotgun (WGS) entry which is preliminary data.</text>
</comment>